<evidence type="ECO:0000313" key="2">
    <source>
        <dbReference type="EMBL" id="RFB01398.1"/>
    </source>
</evidence>
<proteinExistence type="predicted"/>
<sequence>GGSQAAHRPWAVGGPAPVPWAAWPLAEACLRVSVVALTQLLWRRNGGQRGERKPEPVGSDPGKASPSCRREACWRAAGGGIDGHLVGDGKRQWPAPR</sequence>
<protein>
    <submittedName>
        <fullName evidence="2">Uncharacterized protein</fullName>
    </submittedName>
</protein>
<evidence type="ECO:0000313" key="3">
    <source>
        <dbReference type="Proteomes" id="UP000264589"/>
    </source>
</evidence>
<dbReference type="EMBL" id="QUQO01000011">
    <property type="protein sequence ID" value="RFB01398.1"/>
    <property type="molecule type" value="Genomic_DNA"/>
</dbReference>
<gene>
    <name evidence="2" type="ORF">DX908_15990</name>
</gene>
<name>A0A371R7J7_9PROT</name>
<feature type="non-terminal residue" evidence="2">
    <location>
        <position position="1"/>
    </location>
</feature>
<dbReference type="Proteomes" id="UP000264589">
    <property type="component" value="Unassembled WGS sequence"/>
</dbReference>
<dbReference type="AlphaFoldDB" id="A0A371R7J7"/>
<dbReference type="InParanoid" id="A0A371R7J7"/>
<feature type="region of interest" description="Disordered" evidence="1">
    <location>
        <begin position="43"/>
        <end position="69"/>
    </location>
</feature>
<accession>A0A371R7J7</accession>
<comment type="caution">
    <text evidence="2">The sequence shown here is derived from an EMBL/GenBank/DDBJ whole genome shotgun (WGS) entry which is preliminary data.</text>
</comment>
<reference evidence="2 3" key="1">
    <citation type="submission" date="2018-08" db="EMBL/GenBank/DDBJ databases">
        <title>Parvularcula sp. SM1705, isolated from surface water of the South Sea China.</title>
        <authorList>
            <person name="Sun L."/>
        </authorList>
    </citation>
    <scope>NUCLEOTIDE SEQUENCE [LARGE SCALE GENOMIC DNA]</scope>
    <source>
        <strain evidence="2 3">SM1705</strain>
    </source>
</reference>
<organism evidence="2 3">
    <name type="scientific">Parvularcula marina</name>
    <dbReference type="NCBI Taxonomy" id="2292771"/>
    <lineage>
        <taxon>Bacteria</taxon>
        <taxon>Pseudomonadati</taxon>
        <taxon>Pseudomonadota</taxon>
        <taxon>Alphaproteobacteria</taxon>
        <taxon>Parvularculales</taxon>
        <taxon>Parvularculaceae</taxon>
        <taxon>Parvularcula</taxon>
    </lineage>
</organism>
<evidence type="ECO:0000256" key="1">
    <source>
        <dbReference type="SAM" id="MobiDB-lite"/>
    </source>
</evidence>
<keyword evidence="3" id="KW-1185">Reference proteome</keyword>